<feature type="domain" description="4'-phosphopantetheinyl transferase" evidence="4">
    <location>
        <begin position="2"/>
        <end position="106"/>
    </location>
</feature>
<dbReference type="InterPro" id="IPR037143">
    <property type="entry name" value="4-PPantetheinyl_Trfase_dom_sf"/>
</dbReference>
<sequence>MVDVERIKFSIENYQSKFIDRVFSSEEQKYCQSKSYPEVHFAGKFAAKEAVIKSIKTSGYVKPITFKSIRIINKSDGSPYVNLDFDYKGSVKVSISHTETHAIAFALSILNH</sequence>
<dbReference type="InterPro" id="IPR008278">
    <property type="entry name" value="4-PPantetheinyl_Trfase_dom"/>
</dbReference>
<evidence type="ECO:0000256" key="1">
    <source>
        <dbReference type="ARBA" id="ARBA00022679"/>
    </source>
</evidence>
<dbReference type="GO" id="GO:0006633">
    <property type="term" value="P:fatty acid biosynthetic process"/>
    <property type="evidence" value="ECO:0007669"/>
    <property type="project" value="InterPro"/>
</dbReference>
<protein>
    <recommendedName>
        <fullName evidence="4">4'-phosphopantetheinyl transferase domain-containing protein</fullName>
    </recommendedName>
</protein>
<dbReference type="GO" id="GO:0008897">
    <property type="term" value="F:holo-[acyl-carrier-protein] synthase activity"/>
    <property type="evidence" value="ECO:0007669"/>
    <property type="project" value="InterPro"/>
</dbReference>
<evidence type="ECO:0000259" key="4">
    <source>
        <dbReference type="Pfam" id="PF01648"/>
    </source>
</evidence>
<dbReference type="InterPro" id="IPR004568">
    <property type="entry name" value="Ppantetheine-prot_Trfase_dom"/>
</dbReference>
<organism evidence="5">
    <name type="scientific">marine metagenome</name>
    <dbReference type="NCBI Taxonomy" id="408172"/>
    <lineage>
        <taxon>unclassified sequences</taxon>
        <taxon>metagenomes</taxon>
        <taxon>ecological metagenomes</taxon>
    </lineage>
</organism>
<keyword evidence="2" id="KW-0479">Metal-binding</keyword>
<dbReference type="GO" id="GO:0000287">
    <property type="term" value="F:magnesium ion binding"/>
    <property type="evidence" value="ECO:0007669"/>
    <property type="project" value="InterPro"/>
</dbReference>
<dbReference type="Pfam" id="PF01648">
    <property type="entry name" value="ACPS"/>
    <property type="match status" value="1"/>
</dbReference>
<dbReference type="Gene3D" id="3.90.470.20">
    <property type="entry name" value="4'-phosphopantetheinyl transferase domain"/>
    <property type="match status" value="1"/>
</dbReference>
<proteinExistence type="predicted"/>
<reference evidence="5" key="1">
    <citation type="submission" date="2018-05" db="EMBL/GenBank/DDBJ databases">
        <authorList>
            <person name="Lanie J.A."/>
            <person name="Ng W.-L."/>
            <person name="Kazmierczak K.M."/>
            <person name="Andrzejewski T.M."/>
            <person name="Davidsen T.M."/>
            <person name="Wayne K.J."/>
            <person name="Tettelin H."/>
            <person name="Glass J.I."/>
            <person name="Rusch D."/>
            <person name="Podicherti R."/>
            <person name="Tsui H.-C.T."/>
            <person name="Winkler M.E."/>
        </authorList>
    </citation>
    <scope>NUCLEOTIDE SEQUENCE</scope>
</reference>
<evidence type="ECO:0000313" key="5">
    <source>
        <dbReference type="EMBL" id="SVA63793.1"/>
    </source>
</evidence>
<keyword evidence="1" id="KW-0808">Transferase</keyword>
<dbReference type="AlphaFoldDB" id="A0A381XHM6"/>
<dbReference type="EMBL" id="UINC01015083">
    <property type="protein sequence ID" value="SVA63793.1"/>
    <property type="molecule type" value="Genomic_DNA"/>
</dbReference>
<evidence type="ECO:0000256" key="3">
    <source>
        <dbReference type="ARBA" id="ARBA00022842"/>
    </source>
</evidence>
<keyword evidence="3" id="KW-0460">Magnesium</keyword>
<gene>
    <name evidence="5" type="ORF">METZ01_LOCUS116647</name>
</gene>
<dbReference type="NCBIfam" id="TIGR00556">
    <property type="entry name" value="pantethn_trn"/>
    <property type="match status" value="1"/>
</dbReference>
<dbReference type="SUPFAM" id="SSF56214">
    <property type="entry name" value="4'-phosphopantetheinyl transferase"/>
    <property type="match status" value="1"/>
</dbReference>
<name>A0A381XHM6_9ZZZZ</name>
<evidence type="ECO:0000256" key="2">
    <source>
        <dbReference type="ARBA" id="ARBA00022723"/>
    </source>
</evidence>
<accession>A0A381XHM6</accession>